<name>A0A8H7ER45_9FUNG</name>
<keyword evidence="4" id="KW-0508">mRNA splicing</keyword>
<evidence type="ECO:0000256" key="2">
    <source>
        <dbReference type="ARBA" id="ARBA00022664"/>
    </source>
</evidence>
<proteinExistence type="predicted"/>
<keyword evidence="9" id="KW-1185">Reference proteome</keyword>
<dbReference type="FunFam" id="3.30.70.330:FF:000382">
    <property type="entry name" value="G-patch domain-containing protein"/>
    <property type="match status" value="1"/>
</dbReference>
<dbReference type="GO" id="GO:0006376">
    <property type="term" value="P:mRNA splice site recognition"/>
    <property type="evidence" value="ECO:0007669"/>
    <property type="project" value="TreeGrafter"/>
</dbReference>
<evidence type="ECO:0000256" key="4">
    <source>
        <dbReference type="ARBA" id="ARBA00023187"/>
    </source>
</evidence>
<comment type="caution">
    <text evidence="8">The sequence shown here is derived from an EMBL/GenBank/DDBJ whole genome shotgun (WGS) entry which is preliminary data.</text>
</comment>
<evidence type="ECO:0000256" key="1">
    <source>
        <dbReference type="ARBA" id="ARBA00004123"/>
    </source>
</evidence>
<reference evidence="8" key="1">
    <citation type="submission" date="2020-01" db="EMBL/GenBank/DDBJ databases">
        <title>Genome Sequencing of Three Apophysomyces-Like Fungal Strains Confirms a Novel Fungal Genus in the Mucoromycota with divergent Burkholderia-like Endosymbiotic Bacteria.</title>
        <authorList>
            <person name="Stajich J.E."/>
            <person name="Macias A.M."/>
            <person name="Carter-House D."/>
            <person name="Lovett B."/>
            <person name="Kasson L.R."/>
            <person name="Berry K."/>
            <person name="Grigoriev I."/>
            <person name="Chang Y."/>
            <person name="Spatafora J."/>
            <person name="Kasson M.T."/>
        </authorList>
    </citation>
    <scope>NUCLEOTIDE SEQUENCE</scope>
    <source>
        <strain evidence="8">NRRL A-21654</strain>
    </source>
</reference>
<dbReference type="GO" id="GO:0071013">
    <property type="term" value="C:catalytic step 2 spliceosome"/>
    <property type="evidence" value="ECO:0007669"/>
    <property type="project" value="TreeGrafter"/>
</dbReference>
<dbReference type="AlphaFoldDB" id="A0A8H7ER45"/>
<dbReference type="EMBL" id="JABAYA010000051">
    <property type="protein sequence ID" value="KAF7727712.1"/>
    <property type="molecule type" value="Genomic_DNA"/>
</dbReference>
<dbReference type="Proteomes" id="UP000605846">
    <property type="component" value="Unassembled WGS sequence"/>
</dbReference>
<dbReference type="InterPro" id="IPR000504">
    <property type="entry name" value="RRM_dom"/>
</dbReference>
<comment type="subcellular location">
    <subcellularLocation>
        <location evidence="1">Nucleus</location>
    </subcellularLocation>
</comment>
<dbReference type="SMART" id="SM00360">
    <property type="entry name" value="RRM"/>
    <property type="match status" value="1"/>
</dbReference>
<gene>
    <name evidence="8" type="primary">PUF60_2</name>
    <name evidence="8" type="ORF">EC973_007268</name>
</gene>
<dbReference type="InterPro" id="IPR051974">
    <property type="entry name" value="PUF60_regulator"/>
</dbReference>
<dbReference type="InterPro" id="IPR003954">
    <property type="entry name" value="RRM_euk-type"/>
</dbReference>
<dbReference type="GO" id="GO:0003723">
    <property type="term" value="F:RNA binding"/>
    <property type="evidence" value="ECO:0007669"/>
    <property type="project" value="UniProtKB-UniRule"/>
</dbReference>
<evidence type="ECO:0000256" key="5">
    <source>
        <dbReference type="ARBA" id="ARBA00023242"/>
    </source>
</evidence>
<dbReference type="GO" id="GO:0071011">
    <property type="term" value="C:precatalytic spliceosome"/>
    <property type="evidence" value="ECO:0007669"/>
    <property type="project" value="TreeGrafter"/>
</dbReference>
<evidence type="ECO:0000313" key="9">
    <source>
        <dbReference type="Proteomes" id="UP000605846"/>
    </source>
</evidence>
<dbReference type="InterPro" id="IPR012677">
    <property type="entry name" value="Nucleotide-bd_a/b_plait_sf"/>
</dbReference>
<keyword evidence="5" id="KW-0539">Nucleus</keyword>
<organism evidence="8 9">
    <name type="scientific">Apophysomyces ossiformis</name>
    <dbReference type="NCBI Taxonomy" id="679940"/>
    <lineage>
        <taxon>Eukaryota</taxon>
        <taxon>Fungi</taxon>
        <taxon>Fungi incertae sedis</taxon>
        <taxon>Mucoromycota</taxon>
        <taxon>Mucoromycotina</taxon>
        <taxon>Mucoromycetes</taxon>
        <taxon>Mucorales</taxon>
        <taxon>Mucorineae</taxon>
        <taxon>Mucoraceae</taxon>
        <taxon>Apophysomyces</taxon>
    </lineage>
</organism>
<keyword evidence="2" id="KW-0507">mRNA processing</keyword>
<evidence type="ECO:0000259" key="7">
    <source>
        <dbReference type="PROSITE" id="PS50102"/>
    </source>
</evidence>
<feature type="domain" description="RRM" evidence="7">
    <location>
        <begin position="147"/>
        <end position="245"/>
    </location>
</feature>
<dbReference type="SMART" id="SM00361">
    <property type="entry name" value="RRM_1"/>
    <property type="match status" value="1"/>
</dbReference>
<dbReference type="InterPro" id="IPR035979">
    <property type="entry name" value="RBD_domain_sf"/>
</dbReference>
<dbReference type="Gene3D" id="3.30.70.330">
    <property type="match status" value="2"/>
</dbReference>
<evidence type="ECO:0000313" key="8">
    <source>
        <dbReference type="EMBL" id="KAF7727712.1"/>
    </source>
</evidence>
<dbReference type="GO" id="GO:0000380">
    <property type="term" value="P:alternative mRNA splicing, via spliceosome"/>
    <property type="evidence" value="ECO:0007669"/>
    <property type="project" value="TreeGrafter"/>
</dbReference>
<dbReference type="PANTHER" id="PTHR47330:SF1">
    <property type="entry name" value="POLY(U)-BINDING-SPLICING FACTOR PUF60"/>
    <property type="match status" value="1"/>
</dbReference>
<dbReference type="Pfam" id="PF00076">
    <property type="entry name" value="RRM_1"/>
    <property type="match status" value="1"/>
</dbReference>
<dbReference type="SUPFAM" id="SSF54928">
    <property type="entry name" value="RNA-binding domain, RBD"/>
    <property type="match status" value="2"/>
</dbReference>
<keyword evidence="3 6" id="KW-0694">RNA-binding</keyword>
<evidence type="ECO:0000256" key="3">
    <source>
        <dbReference type="ARBA" id="ARBA00022884"/>
    </source>
</evidence>
<dbReference type="OrthoDB" id="5411533at2759"/>
<accession>A0A8H7ER45</accession>
<dbReference type="PANTHER" id="PTHR47330">
    <property type="entry name" value="POLY(U)-BINDING-SPLICING FACTOR PUF60-B-RELATED"/>
    <property type="match status" value="1"/>
</dbReference>
<protein>
    <submittedName>
        <fullName evidence="8">Poly(U)-binding-splicing factor puf60</fullName>
    </submittedName>
</protein>
<dbReference type="PROSITE" id="PS50102">
    <property type="entry name" value="RRM"/>
    <property type="match status" value="1"/>
</dbReference>
<sequence>MVKFIEFEDEIAAMTAIQSMNNFEIGGQRLRVSRCIIGGPLGDGMKALDMVPAPSSGSSAANDVMSKVNANIESLGLNKKRDIPVPTSQGNAVATRAAIAQIAKDQVARIQGTLVDSVAKEENMSISSSQRYVIMQKLAASREELSPVILVQNAVPVSEVDDSLQEEFSEECSKFGAVVRVKIQTTTDETGITGLGGEETGRKPGDGDVKIFVEFRSTESAEKAQKVLNGRWFGGRQLKATTLTKADVKNMTF</sequence>
<dbReference type="GO" id="GO:0000381">
    <property type="term" value="P:regulation of alternative mRNA splicing, via spliceosome"/>
    <property type="evidence" value="ECO:0007669"/>
    <property type="project" value="TreeGrafter"/>
</dbReference>
<evidence type="ECO:0000256" key="6">
    <source>
        <dbReference type="PROSITE-ProRule" id="PRU00176"/>
    </source>
</evidence>